<evidence type="ECO:0000313" key="1">
    <source>
        <dbReference type="EMBL" id="OUR99844.1"/>
    </source>
</evidence>
<gene>
    <name evidence="1" type="ORF">A9Q84_02105</name>
</gene>
<reference evidence="2" key="1">
    <citation type="journal article" date="2017" name="Proc. Natl. Acad. Sci. U.S.A.">
        <title>Simulation of Deepwater Horizon oil plume reveals substrate specialization within a complex community of hydrocarbon-degraders.</title>
        <authorList>
            <person name="Hu P."/>
            <person name="Dubinsky E.A."/>
            <person name="Probst A.J."/>
            <person name="Wang J."/>
            <person name="Sieber C.M.K."/>
            <person name="Tom L.M."/>
            <person name="Gardinali P."/>
            <person name="Banfield J.F."/>
            <person name="Atlas R.M."/>
            <person name="Andersen G.L."/>
        </authorList>
    </citation>
    <scope>NUCLEOTIDE SEQUENCE [LARGE SCALE GENOMIC DNA]</scope>
</reference>
<dbReference type="AlphaFoldDB" id="A0A1Y5FI24"/>
<evidence type="ECO:0000313" key="2">
    <source>
        <dbReference type="Proteomes" id="UP000196531"/>
    </source>
</evidence>
<sequence length="128" mass="14615">MKKISIQKHLLVMHLGLKGVSEELLETFPVDNLVEKSDSDTCVVFYFSHSQDVKADFVSLRPVIAKILHVELDSVELSKKDDCELEAHIFYNSHSTHWSEHADADFDELCSALYPYHVKINLNVSINN</sequence>
<organism evidence="1 2">
    <name type="scientific">Halobacteriovorax marinus</name>
    <dbReference type="NCBI Taxonomy" id="97084"/>
    <lineage>
        <taxon>Bacteria</taxon>
        <taxon>Pseudomonadati</taxon>
        <taxon>Bdellovibrionota</taxon>
        <taxon>Bacteriovoracia</taxon>
        <taxon>Bacteriovoracales</taxon>
        <taxon>Halobacteriovoraceae</taxon>
        <taxon>Halobacteriovorax</taxon>
    </lineage>
</organism>
<protein>
    <submittedName>
        <fullName evidence="1">Uncharacterized protein</fullName>
    </submittedName>
</protein>
<comment type="caution">
    <text evidence="1">The sequence shown here is derived from an EMBL/GenBank/DDBJ whole genome shotgun (WGS) entry which is preliminary data.</text>
</comment>
<accession>A0A1Y5FI24</accession>
<name>A0A1Y5FI24_9BACT</name>
<proteinExistence type="predicted"/>
<dbReference type="Proteomes" id="UP000196531">
    <property type="component" value="Unassembled WGS sequence"/>
</dbReference>
<dbReference type="EMBL" id="MAAO01000002">
    <property type="protein sequence ID" value="OUR99844.1"/>
    <property type="molecule type" value="Genomic_DNA"/>
</dbReference>